<evidence type="ECO:0000256" key="13">
    <source>
        <dbReference type="SAM" id="Phobius"/>
    </source>
</evidence>
<evidence type="ECO:0000313" key="16">
    <source>
        <dbReference type="Proteomes" id="UP000619041"/>
    </source>
</evidence>
<gene>
    <name evidence="15" type="ORF">GCM10011515_20380</name>
</gene>
<evidence type="ECO:0000256" key="5">
    <source>
        <dbReference type="ARBA" id="ARBA00022670"/>
    </source>
</evidence>
<feature type="transmembrane region" description="Helical" evidence="13">
    <location>
        <begin position="58"/>
        <end position="78"/>
    </location>
</feature>
<comment type="subcellular location">
    <subcellularLocation>
        <location evidence="2">Cell membrane</location>
        <topology evidence="2">Multi-pass membrane protein</topology>
    </subcellularLocation>
</comment>
<dbReference type="Pfam" id="PF02163">
    <property type="entry name" value="Peptidase_M50"/>
    <property type="match status" value="1"/>
</dbReference>
<evidence type="ECO:0000256" key="7">
    <source>
        <dbReference type="ARBA" id="ARBA00022723"/>
    </source>
</evidence>
<accession>A0ABQ1S9B6</accession>
<evidence type="ECO:0000259" key="14">
    <source>
        <dbReference type="Pfam" id="PF02163"/>
    </source>
</evidence>
<name>A0ABQ1S9B6_9SPHN</name>
<keyword evidence="11" id="KW-0482">Metalloprotease</keyword>
<keyword evidence="8" id="KW-0378">Hydrolase</keyword>
<evidence type="ECO:0000256" key="11">
    <source>
        <dbReference type="ARBA" id="ARBA00023049"/>
    </source>
</evidence>
<feature type="transmembrane region" description="Helical" evidence="13">
    <location>
        <begin position="90"/>
        <end position="119"/>
    </location>
</feature>
<keyword evidence="7" id="KW-0479">Metal-binding</keyword>
<keyword evidence="12 13" id="KW-0472">Membrane</keyword>
<evidence type="ECO:0000256" key="8">
    <source>
        <dbReference type="ARBA" id="ARBA00022801"/>
    </source>
</evidence>
<evidence type="ECO:0000256" key="12">
    <source>
        <dbReference type="ARBA" id="ARBA00023136"/>
    </source>
</evidence>
<keyword evidence="6 13" id="KW-0812">Transmembrane</keyword>
<proteinExistence type="inferred from homology"/>
<dbReference type="Proteomes" id="UP000619041">
    <property type="component" value="Unassembled WGS sequence"/>
</dbReference>
<feature type="domain" description="Peptidase M50" evidence="14">
    <location>
        <begin position="134"/>
        <end position="187"/>
    </location>
</feature>
<dbReference type="InterPro" id="IPR052348">
    <property type="entry name" value="Metallopeptidase_M50B"/>
</dbReference>
<evidence type="ECO:0000256" key="3">
    <source>
        <dbReference type="ARBA" id="ARBA00007931"/>
    </source>
</evidence>
<dbReference type="PANTHER" id="PTHR35864:SF1">
    <property type="entry name" value="ZINC METALLOPROTEASE YWHC-RELATED"/>
    <property type="match status" value="1"/>
</dbReference>
<evidence type="ECO:0000256" key="4">
    <source>
        <dbReference type="ARBA" id="ARBA00022475"/>
    </source>
</evidence>
<evidence type="ECO:0000256" key="2">
    <source>
        <dbReference type="ARBA" id="ARBA00004651"/>
    </source>
</evidence>
<comment type="cofactor">
    <cofactor evidence="1">
        <name>Zn(2+)</name>
        <dbReference type="ChEBI" id="CHEBI:29105"/>
    </cofactor>
</comment>
<keyword evidence="5" id="KW-0645">Protease</keyword>
<keyword evidence="16" id="KW-1185">Reference proteome</keyword>
<evidence type="ECO:0000256" key="9">
    <source>
        <dbReference type="ARBA" id="ARBA00022833"/>
    </source>
</evidence>
<dbReference type="CDD" id="cd06158">
    <property type="entry name" value="S2P-M50_like_1"/>
    <property type="match status" value="1"/>
</dbReference>
<dbReference type="RefSeq" id="WP_188645037.1">
    <property type="nucleotide sequence ID" value="NZ_BMKL01000001.1"/>
</dbReference>
<dbReference type="EMBL" id="BMKL01000001">
    <property type="protein sequence ID" value="GGE00485.1"/>
    <property type="molecule type" value="Genomic_DNA"/>
</dbReference>
<comment type="similarity">
    <text evidence="3">Belongs to the peptidase M50B family.</text>
</comment>
<dbReference type="PANTHER" id="PTHR35864">
    <property type="entry name" value="ZINC METALLOPROTEASE MJ0611-RELATED"/>
    <property type="match status" value="1"/>
</dbReference>
<dbReference type="InterPro" id="IPR044537">
    <property type="entry name" value="Rip2-like"/>
</dbReference>
<organism evidence="15 16">
    <name type="scientific">Tsuneonella deserti</name>
    <dbReference type="NCBI Taxonomy" id="2035528"/>
    <lineage>
        <taxon>Bacteria</taxon>
        <taxon>Pseudomonadati</taxon>
        <taxon>Pseudomonadota</taxon>
        <taxon>Alphaproteobacteria</taxon>
        <taxon>Sphingomonadales</taxon>
        <taxon>Erythrobacteraceae</taxon>
        <taxon>Tsuneonella</taxon>
    </lineage>
</organism>
<keyword evidence="4" id="KW-1003">Cell membrane</keyword>
<dbReference type="InterPro" id="IPR008915">
    <property type="entry name" value="Peptidase_M50"/>
</dbReference>
<keyword evidence="10 13" id="KW-1133">Transmembrane helix</keyword>
<comment type="caution">
    <text evidence="15">The sequence shown here is derived from an EMBL/GenBank/DDBJ whole genome shotgun (WGS) entry which is preliminary data.</text>
</comment>
<keyword evidence="9" id="KW-0862">Zinc</keyword>
<reference evidence="16" key="1">
    <citation type="journal article" date="2019" name="Int. J. Syst. Evol. Microbiol.">
        <title>The Global Catalogue of Microorganisms (GCM) 10K type strain sequencing project: providing services to taxonomists for standard genome sequencing and annotation.</title>
        <authorList>
            <consortium name="The Broad Institute Genomics Platform"/>
            <consortium name="The Broad Institute Genome Sequencing Center for Infectious Disease"/>
            <person name="Wu L."/>
            <person name="Ma J."/>
        </authorList>
    </citation>
    <scope>NUCLEOTIDE SEQUENCE [LARGE SCALE GENOMIC DNA]</scope>
    <source>
        <strain evidence="16">CGMCC 1.15959</strain>
    </source>
</reference>
<evidence type="ECO:0000256" key="6">
    <source>
        <dbReference type="ARBA" id="ARBA00022692"/>
    </source>
</evidence>
<protein>
    <submittedName>
        <fullName evidence="15">Peptidase M50</fullName>
    </submittedName>
</protein>
<feature type="transmembrane region" description="Helical" evidence="13">
    <location>
        <begin position="178"/>
        <end position="196"/>
    </location>
</feature>
<sequence length="228" mass="24197">MSETLQLALLLIPCLVIAIVFHEVAHGWAALALGDPTAKERRRLTLNPIRHVDPVGTLLVPGALALFGGPVFGWAKPVPVNFNRLRNPRLGMMLVAAAGPATNLLLATLGAVALGLYAGTLVAPPAGVSEYVFAGLQLFILINGFLALFNLLPIPPFDGSHIVEGMLPRSLAAQYAKLRNVGMLLFVALIAANWAFPDAGIIEKVVGPPVEWLQGWFFALAEWVAGAS</sequence>
<feature type="transmembrane region" description="Helical" evidence="13">
    <location>
        <begin position="131"/>
        <end position="152"/>
    </location>
</feature>
<evidence type="ECO:0000313" key="15">
    <source>
        <dbReference type="EMBL" id="GGE00485.1"/>
    </source>
</evidence>
<evidence type="ECO:0000256" key="1">
    <source>
        <dbReference type="ARBA" id="ARBA00001947"/>
    </source>
</evidence>
<evidence type="ECO:0000256" key="10">
    <source>
        <dbReference type="ARBA" id="ARBA00022989"/>
    </source>
</evidence>